<dbReference type="AlphaFoldDB" id="F8WTZ1"/>
<evidence type="ECO:0000313" key="2">
    <source>
        <dbReference type="EMBL" id="BAK61754.1"/>
    </source>
</evidence>
<feature type="transmembrane region" description="Helical" evidence="1">
    <location>
        <begin position="320"/>
        <end position="339"/>
    </location>
</feature>
<feature type="transmembrane region" description="Helical" evidence="1">
    <location>
        <begin position="412"/>
        <end position="432"/>
    </location>
</feature>
<keyword evidence="1" id="KW-1133">Transmembrane helix</keyword>
<dbReference type="RefSeq" id="WP_004226913.1">
    <property type="nucleotide sequence ID" value="NZ_UHFB01000004.1"/>
</dbReference>
<feature type="transmembrane region" description="Helical" evidence="1">
    <location>
        <begin position="12"/>
        <end position="33"/>
    </location>
</feature>
<protein>
    <submittedName>
        <fullName evidence="2">Putative ABC transporter permease</fullName>
    </submittedName>
</protein>
<feature type="transmembrane region" description="Helical" evidence="1">
    <location>
        <begin position="162"/>
        <end position="180"/>
    </location>
</feature>
<dbReference type="InterPro" id="IPR018580">
    <property type="entry name" value="Uncharacterised_YfhO"/>
</dbReference>
<keyword evidence="1" id="KW-0472">Membrane</keyword>
<dbReference type="EMBL" id="AB663646">
    <property type="protein sequence ID" value="BAK61754.1"/>
    <property type="molecule type" value="Genomic_DNA"/>
</dbReference>
<evidence type="ECO:0000256" key="1">
    <source>
        <dbReference type="SAM" id="Phobius"/>
    </source>
</evidence>
<dbReference type="PANTHER" id="PTHR38454:SF1">
    <property type="entry name" value="INTEGRAL MEMBRANE PROTEIN"/>
    <property type="match status" value="1"/>
</dbReference>
<feature type="transmembrane region" description="Helical" evidence="1">
    <location>
        <begin position="385"/>
        <end position="406"/>
    </location>
</feature>
<feature type="transmembrane region" description="Helical" evidence="1">
    <location>
        <begin position="439"/>
        <end position="460"/>
    </location>
</feature>
<sequence>MIAVLKKHQKLLAFYGSAFFLPALIMLVVLWSMDIYWGSKTTILASDGFHQYSIFATQLRNILHGSDSFFYTFTSGLGLNFYALSSYYLGSFLSPFYYFFSVKSMADAVYLFTLIKFGLMGVSISFTLRKLFVKLQEPLIASLSTSYALMSFAVSQLEINTWLDVLILAPLIILGLHYLLEQKRFWLYYLTLTLLFIQNYYFGFMLAIFLALYFLVQLTRNPNWQKLVASFTNFTVVSILSALTSAVMLIPSYLDLSTHGEKFSTFNTLLADKVWTFDLFAKNFVGAYDTTKFGAIPMIYVGLFPLALALTFFTIKEIKWFVKLAYALLLGVIIASFYLNPLDLLWQGMHAPNMFLHRYAWLFSTLIILMAGESLSYLQKFYVKRLLAVFSLLIIGFILTFIYARHYTFLKPIHLVLTLAFLIAYAVILVAFNKKQLGSLAMIAFTLVFTLFEIGLNAYYQVNNLNDEWIFPTREGYERDRSQIDQLIKYTKQQQDTFFRTERLLPQTGNDSMKFNYNGISQFSSIRNTASSSQLDRLGFQSNGTNLNLRYQNNTIIADSLFGVTYNLSNEDVGKYGFKAVKSSGFLSLYRNKNASQLAILTDGVYKDVKFTINTLDNQASLLNNLTRLDQTYFTHLSSQTQDSLTNFNDRLTVIAPAGENTAKLSYQVNVPANQQVYISLPNLSLSNEDANSVTVTVNDKIYNYTTDNAFSFFNLGYFQKESQIKVTLAFPENHQVSFERPNFYGLNTQAYQRAMDKIKSQKVTVTTQNNQVTANYTAKKAGSLFFTLPYDKGWSAKLNGKPVKIRKVQKGFMAVDVPAGKGKVKLSFIPNGFKSASLLSIAGLILFLLYNYSYHHFLKRQTKASGY</sequence>
<dbReference type="PANTHER" id="PTHR38454">
    <property type="entry name" value="INTEGRAL MEMBRANE PROTEIN-RELATED"/>
    <property type="match status" value="1"/>
</dbReference>
<name>F8WTZ1_STRCG</name>
<dbReference type="Pfam" id="PF09586">
    <property type="entry name" value="YfhO"/>
    <property type="match status" value="1"/>
</dbReference>
<reference evidence="2" key="1">
    <citation type="submission" date="2011-08" db="EMBL/GenBank/DDBJ databases">
        <title>Identification of a chromosomal replication initiation protein gene, dnaA, and flanking region.</title>
        <authorList>
            <person name="Tamura H."/>
        </authorList>
    </citation>
    <scope>NUCLEOTIDE SEQUENCE</scope>
    <source>
        <strain evidence="2">E49</strain>
    </source>
</reference>
<feature type="transmembrane region" description="Helical" evidence="1">
    <location>
        <begin position="79"/>
        <end position="100"/>
    </location>
</feature>
<feature type="transmembrane region" description="Helical" evidence="1">
    <location>
        <begin position="836"/>
        <end position="854"/>
    </location>
</feature>
<organism evidence="2">
    <name type="scientific">Streptococcus criceti</name>
    <dbReference type="NCBI Taxonomy" id="1333"/>
    <lineage>
        <taxon>Bacteria</taxon>
        <taxon>Bacillati</taxon>
        <taxon>Bacillota</taxon>
        <taxon>Bacilli</taxon>
        <taxon>Lactobacillales</taxon>
        <taxon>Streptococcaceae</taxon>
        <taxon>Streptococcus</taxon>
    </lineage>
</organism>
<feature type="transmembrane region" description="Helical" evidence="1">
    <location>
        <begin position="359"/>
        <end position="378"/>
    </location>
</feature>
<feature type="transmembrane region" description="Helical" evidence="1">
    <location>
        <begin position="186"/>
        <end position="215"/>
    </location>
</feature>
<proteinExistence type="predicted"/>
<feature type="transmembrane region" description="Helical" evidence="1">
    <location>
        <begin position="293"/>
        <end position="313"/>
    </location>
</feature>
<keyword evidence="1" id="KW-0812">Transmembrane</keyword>
<feature type="transmembrane region" description="Helical" evidence="1">
    <location>
        <begin position="107"/>
        <end position="126"/>
    </location>
</feature>
<feature type="transmembrane region" description="Helical" evidence="1">
    <location>
        <begin position="138"/>
        <end position="155"/>
    </location>
</feature>
<feature type="transmembrane region" description="Helical" evidence="1">
    <location>
        <begin position="227"/>
        <end position="250"/>
    </location>
</feature>
<accession>F8WTZ1</accession>